<accession>A0ABU6V182</accession>
<dbReference type="PANTHER" id="PTHR35461">
    <property type="entry name" value="BNAANNG14610D PROTEIN"/>
    <property type="match status" value="1"/>
</dbReference>
<comment type="caution">
    <text evidence="2">The sequence shown here is derived from an EMBL/GenBank/DDBJ whole genome shotgun (WGS) entry which is preliminary data.</text>
</comment>
<dbReference type="PANTHER" id="PTHR35461:SF3">
    <property type="entry name" value="OVATE DOMAIN-CONTAINING PROTEIN"/>
    <property type="match status" value="1"/>
</dbReference>
<sequence length="244" mass="28989">PWLNFGPRGVPPPPLPTQPKERVMEMEKLENLWWLQCYFYLLCNFYKRTFHSSSEFRSYPTSFCSSLQSAIIMVALTKELFQKALRNFKSFFFCTGYQKLPKNPPLPLTTNHGFSFSTANYQELDNFYSDFTRQWDSSEKHNKKATASNKLIKKKQGLPSCDHAEKREEGDHEKQKDSKKKSTVMEKKLRELEMLETRDRVEHVLDIEEVIHYYSRLNCPLYIEIVDKFFMEIYTDFFAEHVNS</sequence>
<evidence type="ECO:0000256" key="1">
    <source>
        <dbReference type="SAM" id="MobiDB-lite"/>
    </source>
</evidence>
<evidence type="ECO:0000313" key="3">
    <source>
        <dbReference type="Proteomes" id="UP001341840"/>
    </source>
</evidence>
<protein>
    <submittedName>
        <fullName evidence="2">Uncharacterized protein</fullName>
    </submittedName>
</protein>
<name>A0ABU6V182_9FABA</name>
<organism evidence="2 3">
    <name type="scientific">Stylosanthes scabra</name>
    <dbReference type="NCBI Taxonomy" id="79078"/>
    <lineage>
        <taxon>Eukaryota</taxon>
        <taxon>Viridiplantae</taxon>
        <taxon>Streptophyta</taxon>
        <taxon>Embryophyta</taxon>
        <taxon>Tracheophyta</taxon>
        <taxon>Spermatophyta</taxon>
        <taxon>Magnoliopsida</taxon>
        <taxon>eudicotyledons</taxon>
        <taxon>Gunneridae</taxon>
        <taxon>Pentapetalae</taxon>
        <taxon>rosids</taxon>
        <taxon>fabids</taxon>
        <taxon>Fabales</taxon>
        <taxon>Fabaceae</taxon>
        <taxon>Papilionoideae</taxon>
        <taxon>50 kb inversion clade</taxon>
        <taxon>dalbergioids sensu lato</taxon>
        <taxon>Dalbergieae</taxon>
        <taxon>Pterocarpus clade</taxon>
        <taxon>Stylosanthes</taxon>
    </lineage>
</organism>
<feature type="region of interest" description="Disordered" evidence="1">
    <location>
        <begin position="160"/>
        <end position="183"/>
    </location>
</feature>
<feature type="non-terminal residue" evidence="2">
    <location>
        <position position="1"/>
    </location>
</feature>
<proteinExistence type="predicted"/>
<keyword evidence="3" id="KW-1185">Reference proteome</keyword>
<feature type="compositionally biased region" description="Basic and acidic residues" evidence="1">
    <location>
        <begin position="162"/>
        <end position="176"/>
    </location>
</feature>
<gene>
    <name evidence="2" type="ORF">PIB30_101688</name>
</gene>
<reference evidence="2 3" key="1">
    <citation type="journal article" date="2023" name="Plants (Basel)">
        <title>Bridging the Gap: Combining Genomics and Transcriptomics Approaches to Understand Stylosanthes scabra, an Orphan Legume from the Brazilian Caatinga.</title>
        <authorList>
            <person name="Ferreira-Neto J.R.C."/>
            <person name="da Silva M.D."/>
            <person name="Binneck E."/>
            <person name="de Melo N.F."/>
            <person name="da Silva R.H."/>
            <person name="de Melo A.L.T.M."/>
            <person name="Pandolfi V."/>
            <person name="Bustamante F.O."/>
            <person name="Brasileiro-Vidal A.C."/>
            <person name="Benko-Iseppon A.M."/>
        </authorList>
    </citation>
    <scope>NUCLEOTIDE SEQUENCE [LARGE SCALE GENOMIC DNA]</scope>
    <source>
        <tissue evidence="2">Leaves</tissue>
    </source>
</reference>
<dbReference type="Proteomes" id="UP001341840">
    <property type="component" value="Unassembled WGS sequence"/>
</dbReference>
<dbReference type="EMBL" id="JASCZI010123839">
    <property type="protein sequence ID" value="MED6165648.1"/>
    <property type="molecule type" value="Genomic_DNA"/>
</dbReference>
<evidence type="ECO:0000313" key="2">
    <source>
        <dbReference type="EMBL" id="MED6165648.1"/>
    </source>
</evidence>